<dbReference type="Proteomes" id="UP001215280">
    <property type="component" value="Unassembled WGS sequence"/>
</dbReference>
<comment type="pathway">
    <text evidence="14 19">Purine metabolism; XMP biosynthesis via de novo pathway; XMP from IMP: step 1/1.</text>
</comment>
<dbReference type="Gene3D" id="3.20.20.70">
    <property type="entry name" value="Aldolase class I"/>
    <property type="match status" value="1"/>
</dbReference>
<dbReference type="PROSITE" id="PS51371">
    <property type="entry name" value="CBS"/>
    <property type="match status" value="2"/>
</dbReference>
<evidence type="ECO:0000256" key="19">
    <source>
        <dbReference type="RuleBase" id="RU003928"/>
    </source>
</evidence>
<evidence type="ECO:0000256" key="18">
    <source>
        <dbReference type="RuleBase" id="RU003927"/>
    </source>
</evidence>
<keyword evidence="9 14" id="KW-0560">Oxidoreductase</keyword>
<comment type="activity regulation">
    <text evidence="14">Mycophenolic acid (MPA) is a non-competitive inhibitor that prevents formation of the closed enzyme conformation by binding to the same site as the amobile flap. In contrast, mizoribine monophosphate (MZP) is a competitive inhibitor that induces the closed conformation. MPA is a potent inhibitor of mammalian IMPDHs but a poor inhibitor of the bacterial enzymes. MZP is a more potent inhibitor of bacterial IMPDH.</text>
</comment>
<dbReference type="GO" id="GO:0003938">
    <property type="term" value="F:IMP dehydrogenase activity"/>
    <property type="evidence" value="ECO:0007669"/>
    <property type="project" value="UniProtKB-UniRule"/>
</dbReference>
<feature type="binding site" evidence="14">
    <location>
        <position position="518"/>
    </location>
    <ligand>
        <name>K(+)</name>
        <dbReference type="ChEBI" id="CHEBI:29103"/>
        <note>ligand shared between two tetrameric partners</note>
    </ligand>
</feature>
<dbReference type="SUPFAM" id="SSF54631">
    <property type="entry name" value="CBS-domain pair"/>
    <property type="match status" value="1"/>
</dbReference>
<dbReference type="SMART" id="SM01240">
    <property type="entry name" value="IMPDH"/>
    <property type="match status" value="1"/>
</dbReference>
<dbReference type="InterPro" id="IPR001093">
    <property type="entry name" value="IMP_DH_GMPRt"/>
</dbReference>
<evidence type="ECO:0000256" key="9">
    <source>
        <dbReference type="ARBA" id="ARBA00023002"/>
    </source>
</evidence>
<dbReference type="EMBL" id="JARJLG010000023">
    <property type="protein sequence ID" value="KAJ7770940.1"/>
    <property type="molecule type" value="Genomic_DNA"/>
</dbReference>
<comment type="caution">
    <text evidence="14">Lacks conserved residue(s) required for the propagation of feature annotation.</text>
</comment>
<keyword evidence="5 14" id="KW-0479">Metal-binding</keyword>
<dbReference type="AlphaFoldDB" id="A0AAD7JUR8"/>
<keyword evidence="7 14" id="KW-0658">Purine biosynthesis</keyword>
<evidence type="ECO:0000256" key="10">
    <source>
        <dbReference type="ARBA" id="ARBA00023027"/>
    </source>
</evidence>
<organism evidence="21 22">
    <name type="scientific">Mycena maculata</name>
    <dbReference type="NCBI Taxonomy" id="230809"/>
    <lineage>
        <taxon>Eukaryota</taxon>
        <taxon>Fungi</taxon>
        <taxon>Dikarya</taxon>
        <taxon>Basidiomycota</taxon>
        <taxon>Agaricomycotina</taxon>
        <taxon>Agaricomycetes</taxon>
        <taxon>Agaricomycetidae</taxon>
        <taxon>Agaricales</taxon>
        <taxon>Marasmiineae</taxon>
        <taxon>Mycenaceae</taxon>
        <taxon>Mycena</taxon>
    </lineage>
</organism>
<keyword evidence="22" id="KW-1185">Reference proteome</keyword>
<protein>
    <recommendedName>
        <fullName evidence="14 19">Inosine-5'-monophosphate dehydrogenase</fullName>
        <shortName evidence="14">IMP dehydrogenase</shortName>
        <shortName evidence="14">IMPD</shortName>
        <shortName evidence="14">IMPDH</shortName>
        <ecNumber evidence="14 19">1.1.1.205</ecNumber>
    </recommendedName>
</protein>
<comment type="catalytic activity">
    <reaction evidence="12 14 19">
        <text>IMP + NAD(+) + H2O = XMP + NADH + H(+)</text>
        <dbReference type="Rhea" id="RHEA:11708"/>
        <dbReference type="ChEBI" id="CHEBI:15377"/>
        <dbReference type="ChEBI" id="CHEBI:15378"/>
        <dbReference type="ChEBI" id="CHEBI:57464"/>
        <dbReference type="ChEBI" id="CHEBI:57540"/>
        <dbReference type="ChEBI" id="CHEBI:57945"/>
        <dbReference type="ChEBI" id="CHEBI:58053"/>
        <dbReference type="EC" id="1.1.1.205"/>
    </reaction>
</comment>
<feature type="binding site" description="in other chain" evidence="14 16">
    <location>
        <position position="336"/>
    </location>
    <ligand>
        <name>K(+)</name>
        <dbReference type="ChEBI" id="CHEBI:29103"/>
        <note>ligand shared between two tetrameric partners</note>
    </ligand>
</feature>
<dbReference type="EC" id="1.1.1.205" evidence="14 19"/>
<dbReference type="PROSITE" id="PS00487">
    <property type="entry name" value="IMP_DH_GMP_RED"/>
    <property type="match status" value="1"/>
</dbReference>
<dbReference type="InterPro" id="IPR000644">
    <property type="entry name" value="CBS_dom"/>
</dbReference>
<keyword evidence="8 14" id="KW-0630">Potassium</keyword>
<evidence type="ECO:0000313" key="21">
    <source>
        <dbReference type="EMBL" id="KAJ7770940.1"/>
    </source>
</evidence>
<dbReference type="PIRSF" id="PIRSF000130">
    <property type="entry name" value="IMPDH"/>
    <property type="match status" value="1"/>
</dbReference>
<evidence type="ECO:0000256" key="17">
    <source>
        <dbReference type="PROSITE-ProRule" id="PRU00703"/>
    </source>
</evidence>
<proteinExistence type="inferred from homology"/>
<feature type="active site" description="Proton acceptor" evidence="14">
    <location>
        <position position="451"/>
    </location>
</feature>
<dbReference type="GO" id="GO:0046872">
    <property type="term" value="F:metal ion binding"/>
    <property type="evidence" value="ECO:0007669"/>
    <property type="project" value="UniProtKB-UniRule"/>
</dbReference>
<dbReference type="InterPro" id="IPR005990">
    <property type="entry name" value="IMP_DH"/>
</dbReference>
<evidence type="ECO:0000256" key="7">
    <source>
        <dbReference type="ARBA" id="ARBA00022755"/>
    </source>
</evidence>
<dbReference type="CDD" id="cd00381">
    <property type="entry name" value="IMPDH"/>
    <property type="match status" value="1"/>
</dbReference>
<feature type="binding site" evidence="14">
    <location>
        <begin position="369"/>
        <end position="371"/>
    </location>
    <ligand>
        <name>IMP</name>
        <dbReference type="ChEBI" id="CHEBI:58053"/>
    </ligand>
</feature>
<feature type="domain" description="CBS" evidence="20">
    <location>
        <begin position="185"/>
        <end position="241"/>
    </location>
</feature>
<evidence type="ECO:0000256" key="5">
    <source>
        <dbReference type="ARBA" id="ARBA00022723"/>
    </source>
</evidence>
<keyword evidence="11 17" id="KW-0129">CBS domain</keyword>
<dbReference type="NCBIfam" id="TIGR01302">
    <property type="entry name" value="IMP_dehydrog"/>
    <property type="match status" value="1"/>
</dbReference>
<accession>A0AAD7JUR8</accession>
<dbReference type="Pfam" id="PF00478">
    <property type="entry name" value="IMPDH"/>
    <property type="match status" value="1"/>
</dbReference>
<evidence type="ECO:0000256" key="4">
    <source>
        <dbReference type="ARBA" id="ARBA00022490"/>
    </source>
</evidence>
<comment type="caution">
    <text evidence="21">The sequence shown here is derived from an EMBL/GenBank/DDBJ whole genome shotgun (WGS) entry which is preliminary data.</text>
</comment>
<dbReference type="SUPFAM" id="SSF51412">
    <property type="entry name" value="Inosine monophosphate dehydrogenase (IMPDH)"/>
    <property type="match status" value="1"/>
</dbReference>
<feature type="binding site" evidence="14">
    <location>
        <position position="334"/>
    </location>
    <ligand>
        <name>IMP</name>
        <dbReference type="ChEBI" id="CHEBI:58053"/>
    </ligand>
</feature>
<evidence type="ECO:0000256" key="14">
    <source>
        <dbReference type="HAMAP-Rule" id="MF_03156"/>
    </source>
</evidence>
<feature type="binding site" description="in other chain" evidence="14 16">
    <location>
        <position position="333"/>
    </location>
    <ligand>
        <name>K(+)</name>
        <dbReference type="ChEBI" id="CHEBI:29103"/>
        <note>ligand shared between two tetrameric partners</note>
    </ligand>
</feature>
<evidence type="ECO:0000256" key="3">
    <source>
        <dbReference type="ARBA" id="ARBA00005502"/>
    </source>
</evidence>
<dbReference type="InterPro" id="IPR013785">
    <property type="entry name" value="Aldolase_TIM"/>
</dbReference>
<dbReference type="InterPro" id="IPR015875">
    <property type="entry name" value="IMP_DH/GMP_Rdtase_CS"/>
</dbReference>
<dbReference type="HAMAP" id="MF_01964">
    <property type="entry name" value="IMPDH"/>
    <property type="match status" value="1"/>
</dbReference>
<evidence type="ECO:0000256" key="15">
    <source>
        <dbReference type="PIRSR" id="PIRSR000130-3"/>
    </source>
</evidence>
<dbReference type="InterPro" id="IPR046342">
    <property type="entry name" value="CBS_dom_sf"/>
</dbReference>
<feature type="binding site" description="in other chain" evidence="14 16">
    <location>
        <position position="331"/>
    </location>
    <ligand>
        <name>K(+)</name>
        <dbReference type="ChEBI" id="CHEBI:29103"/>
        <note>ligand shared between two tetrameric partners</note>
    </ligand>
</feature>
<feature type="binding site" evidence="14 15">
    <location>
        <begin position="329"/>
        <end position="331"/>
    </location>
    <ligand>
        <name>NAD(+)</name>
        <dbReference type="ChEBI" id="CHEBI:57540"/>
    </ligand>
</feature>
<dbReference type="GO" id="GO:0000166">
    <property type="term" value="F:nucleotide binding"/>
    <property type="evidence" value="ECO:0007669"/>
    <property type="project" value="UniProtKB-UniRule"/>
</dbReference>
<dbReference type="PANTHER" id="PTHR11911:SF111">
    <property type="entry name" value="INOSINE-5'-MONOPHOSPHATE DEHYDROGENASE"/>
    <property type="match status" value="1"/>
</dbReference>
<dbReference type="PANTHER" id="PTHR11911">
    <property type="entry name" value="INOSINE-5-MONOPHOSPHATE DEHYDROGENASE RELATED"/>
    <property type="match status" value="1"/>
</dbReference>
<dbReference type="Pfam" id="PF00571">
    <property type="entry name" value="CBS"/>
    <property type="match status" value="2"/>
</dbReference>
<evidence type="ECO:0000256" key="13">
    <source>
        <dbReference type="ARBA" id="ARBA00062187"/>
    </source>
</evidence>
<evidence type="ECO:0000259" key="20">
    <source>
        <dbReference type="PROSITE" id="PS51371"/>
    </source>
</evidence>
<feature type="binding site" evidence="14">
    <location>
        <begin position="416"/>
        <end position="420"/>
    </location>
    <ligand>
        <name>IMP</name>
        <dbReference type="ChEBI" id="CHEBI:58053"/>
    </ligand>
</feature>
<evidence type="ECO:0000256" key="6">
    <source>
        <dbReference type="ARBA" id="ARBA00022749"/>
    </source>
</evidence>
<dbReference type="GO" id="GO:0006183">
    <property type="term" value="P:GTP biosynthetic process"/>
    <property type="evidence" value="ECO:0007669"/>
    <property type="project" value="TreeGrafter"/>
</dbReference>
<feature type="active site" description="Thioimidate intermediate" evidence="14">
    <location>
        <position position="336"/>
    </location>
</feature>
<evidence type="ECO:0000256" key="11">
    <source>
        <dbReference type="ARBA" id="ARBA00023122"/>
    </source>
</evidence>
<keyword evidence="10 14" id="KW-0520">NAD</keyword>
<comment type="cofactor">
    <cofactor evidence="1 14">
        <name>K(+)</name>
        <dbReference type="ChEBI" id="CHEBI:29103"/>
    </cofactor>
</comment>
<feature type="binding site" evidence="14">
    <location>
        <begin position="392"/>
        <end position="393"/>
    </location>
    <ligand>
        <name>IMP</name>
        <dbReference type="ChEBI" id="CHEBI:58053"/>
    </ligand>
</feature>
<feature type="binding site" evidence="14">
    <location>
        <position position="463"/>
    </location>
    <ligand>
        <name>IMP</name>
        <dbReference type="ChEBI" id="CHEBI:58053"/>
    </ligand>
</feature>
<evidence type="ECO:0000256" key="8">
    <source>
        <dbReference type="ARBA" id="ARBA00022958"/>
    </source>
</evidence>
<sequence length="539" mass="57062">MPSSTLLNPADALKTLAEYDRADGLSVSELMDSRLHGGLTYNDFLLLPGKIDFPASHVLAESRITRNVVLKTPFMSSPMDTVTEGSMAIAMALLGGIGVIHHNQTAENQAAMVRAVKRHENGFISDPVVLSPSHTVEDVLDIKARLGFCGIPITDTGVCGGKLVGIVTSRDVQFRDYTTPLSEVMTLDLVTAQQGITLLEANDILRDSKKGKLPIVDSKGNLISLLARSDLLKNQSYPLASKNPESKQLYAAAAIGTRPSDRDRLALLVAAGLDIAVIDSSQGNSVFQIEMIHWIKATYPKLEVIAGNVVTREQAASLIAAGADGLRIGMGSGSICITQEVMAVGRPQATAVYAVAEFARRFGVPVIADGGISNVGHIVKALALGAGAVMMGGLLAGTEEAPGEYFYHEGKRVKTYRGMGSLEAMEQGKPPAVPNGKAKSSTTLENAATSRYFSESSAVKVAQGVSGDVQDKGSVRAFLPYLYVGVQHSLQEIGVRSIGELREGVAAGTVRFELRTASAQVEGGVHGLNSYKKRLFATA</sequence>
<dbReference type="SMART" id="SM00116">
    <property type="entry name" value="CBS"/>
    <property type="match status" value="2"/>
</dbReference>
<gene>
    <name evidence="21" type="ORF">DFH07DRAFT_768663</name>
</gene>
<comment type="subunit">
    <text evidence="13">Homotetramer. Seems to be able to form heterotetramers composed from more than 1 of the 3 IMPDH gene products (IMD2-4).</text>
</comment>
<evidence type="ECO:0000256" key="12">
    <source>
        <dbReference type="ARBA" id="ARBA00048028"/>
    </source>
</evidence>
<comment type="function">
    <text evidence="14">Catalyzes the conversion of inosine 5'-phosphate (IMP) to xanthosine 5'-phosphate (XMP), the first committed and rate-limiting step in the de novo synthesis of guanine nucleotides, and therefore plays an important role in the regulation of cell growth.</text>
</comment>
<dbReference type="GO" id="GO:0005737">
    <property type="term" value="C:cytoplasm"/>
    <property type="evidence" value="ECO:0007669"/>
    <property type="project" value="UniProtKB-SubCell"/>
</dbReference>
<feature type="domain" description="CBS" evidence="20">
    <location>
        <begin position="123"/>
        <end position="183"/>
    </location>
</feature>
<evidence type="ECO:0000256" key="2">
    <source>
        <dbReference type="ARBA" id="ARBA00004496"/>
    </source>
</evidence>
<reference evidence="21" key="1">
    <citation type="submission" date="2023-03" db="EMBL/GenBank/DDBJ databases">
        <title>Massive genome expansion in bonnet fungi (Mycena s.s.) driven by repeated elements and novel gene families across ecological guilds.</title>
        <authorList>
            <consortium name="Lawrence Berkeley National Laboratory"/>
            <person name="Harder C.B."/>
            <person name="Miyauchi S."/>
            <person name="Viragh M."/>
            <person name="Kuo A."/>
            <person name="Thoen E."/>
            <person name="Andreopoulos B."/>
            <person name="Lu D."/>
            <person name="Skrede I."/>
            <person name="Drula E."/>
            <person name="Henrissat B."/>
            <person name="Morin E."/>
            <person name="Kohler A."/>
            <person name="Barry K."/>
            <person name="LaButti K."/>
            <person name="Morin E."/>
            <person name="Salamov A."/>
            <person name="Lipzen A."/>
            <person name="Mereny Z."/>
            <person name="Hegedus B."/>
            <person name="Baldrian P."/>
            <person name="Stursova M."/>
            <person name="Weitz H."/>
            <person name="Taylor A."/>
            <person name="Grigoriev I.V."/>
            <person name="Nagy L.G."/>
            <person name="Martin F."/>
            <person name="Kauserud H."/>
        </authorList>
    </citation>
    <scope>NUCLEOTIDE SEQUENCE</scope>
    <source>
        <strain evidence="21">CBHHK188m</strain>
    </source>
</reference>
<comment type="subcellular location">
    <subcellularLocation>
        <location evidence="2 14">Cytoplasm</location>
    </subcellularLocation>
</comment>
<comment type="similarity">
    <text evidence="3 14 18">Belongs to the IMPDH/GMPR family.</text>
</comment>
<evidence type="ECO:0000256" key="1">
    <source>
        <dbReference type="ARBA" id="ARBA00001958"/>
    </source>
</evidence>
<dbReference type="GO" id="GO:0006177">
    <property type="term" value="P:GMP biosynthetic process"/>
    <property type="evidence" value="ECO:0007669"/>
    <property type="project" value="UniProtKB-UniRule"/>
</dbReference>
<evidence type="ECO:0000313" key="22">
    <source>
        <dbReference type="Proteomes" id="UP001215280"/>
    </source>
</evidence>
<keyword evidence="4 14" id="KW-0963">Cytoplasm</keyword>
<dbReference type="FunFam" id="3.20.20.70:FF:000007">
    <property type="entry name" value="Chromosome 19 SCAF14664, whole genome shotgun sequence"/>
    <property type="match status" value="1"/>
</dbReference>
<keyword evidence="6 14" id="KW-0332">GMP biosynthesis</keyword>
<dbReference type="CDD" id="cd04601">
    <property type="entry name" value="CBS_pair_IMPDH"/>
    <property type="match status" value="1"/>
</dbReference>
<evidence type="ECO:0000256" key="16">
    <source>
        <dbReference type="PIRSR" id="PIRSR000130-4"/>
    </source>
</evidence>
<feature type="binding site" evidence="14 15">
    <location>
        <begin position="279"/>
        <end position="281"/>
    </location>
    <ligand>
        <name>NAD(+)</name>
        <dbReference type="ChEBI" id="CHEBI:57540"/>
    </ligand>
</feature>
<name>A0AAD7JUR8_9AGAR</name>